<dbReference type="RefSeq" id="WP_090392963.1">
    <property type="nucleotide sequence ID" value="NZ_FMZO01000021.1"/>
</dbReference>
<evidence type="ECO:0000256" key="5">
    <source>
        <dbReference type="ARBA" id="ARBA00023136"/>
    </source>
</evidence>
<evidence type="ECO:0000313" key="10">
    <source>
        <dbReference type="EMBL" id="SDE10194.1"/>
    </source>
</evidence>
<dbReference type="GO" id="GO:0009279">
    <property type="term" value="C:cell outer membrane"/>
    <property type="evidence" value="ECO:0007669"/>
    <property type="project" value="UniProtKB-SubCell"/>
</dbReference>
<comment type="similarity">
    <text evidence="7">Belongs to the TonB-dependent receptor family.</text>
</comment>
<dbReference type="EMBL" id="FMZO01000021">
    <property type="protein sequence ID" value="SDE10194.1"/>
    <property type="molecule type" value="Genomic_DNA"/>
</dbReference>
<feature type="signal peptide" evidence="8">
    <location>
        <begin position="1"/>
        <end position="22"/>
    </location>
</feature>
<proteinExistence type="inferred from homology"/>
<keyword evidence="4 7" id="KW-0812">Transmembrane</keyword>
<protein>
    <submittedName>
        <fullName evidence="10">TonB-linked outer membrane protein, SusC/RagA family</fullName>
    </submittedName>
</protein>
<keyword evidence="6 7" id="KW-0998">Cell outer membrane</keyword>
<keyword evidence="5 7" id="KW-0472">Membrane</keyword>
<dbReference type="Pfam" id="PF07715">
    <property type="entry name" value="Plug"/>
    <property type="match status" value="1"/>
</dbReference>
<dbReference type="InterPro" id="IPR036942">
    <property type="entry name" value="Beta-barrel_TonB_sf"/>
</dbReference>
<dbReference type="NCBIfam" id="TIGR04057">
    <property type="entry name" value="SusC_RagA_signa"/>
    <property type="match status" value="1"/>
</dbReference>
<dbReference type="InterPro" id="IPR037066">
    <property type="entry name" value="Plug_dom_sf"/>
</dbReference>
<evidence type="ECO:0000259" key="9">
    <source>
        <dbReference type="Pfam" id="PF07715"/>
    </source>
</evidence>
<dbReference type="Pfam" id="PF13715">
    <property type="entry name" value="CarbopepD_reg_2"/>
    <property type="match status" value="1"/>
</dbReference>
<gene>
    <name evidence="10" type="ORF">SAMN04487894_12122</name>
</gene>
<organism evidence="10 11">
    <name type="scientific">Niabella drilacis (strain DSM 25811 / CCM 8410 / CCUG 62505 / LMG 26954 / E90)</name>
    <dbReference type="NCBI Taxonomy" id="1285928"/>
    <lineage>
        <taxon>Bacteria</taxon>
        <taxon>Pseudomonadati</taxon>
        <taxon>Bacteroidota</taxon>
        <taxon>Chitinophagia</taxon>
        <taxon>Chitinophagales</taxon>
        <taxon>Chitinophagaceae</taxon>
        <taxon>Niabella</taxon>
    </lineage>
</organism>
<evidence type="ECO:0000256" key="8">
    <source>
        <dbReference type="SAM" id="SignalP"/>
    </source>
</evidence>
<accession>A0A1G7A5M1</accession>
<dbReference type="SUPFAM" id="SSF49464">
    <property type="entry name" value="Carboxypeptidase regulatory domain-like"/>
    <property type="match status" value="1"/>
</dbReference>
<dbReference type="OrthoDB" id="899266at2"/>
<dbReference type="InterPro" id="IPR012910">
    <property type="entry name" value="Plug_dom"/>
</dbReference>
<keyword evidence="2 7" id="KW-0813">Transport</keyword>
<dbReference type="Gene3D" id="2.170.130.10">
    <property type="entry name" value="TonB-dependent receptor, plug domain"/>
    <property type="match status" value="1"/>
</dbReference>
<dbReference type="STRING" id="1285928.SAMN04487894_12122"/>
<name>A0A1G7A5M1_NIADE</name>
<keyword evidence="8" id="KW-0732">Signal</keyword>
<evidence type="ECO:0000256" key="1">
    <source>
        <dbReference type="ARBA" id="ARBA00004571"/>
    </source>
</evidence>
<dbReference type="Gene3D" id="2.60.40.1120">
    <property type="entry name" value="Carboxypeptidase-like, regulatory domain"/>
    <property type="match status" value="1"/>
</dbReference>
<evidence type="ECO:0000256" key="2">
    <source>
        <dbReference type="ARBA" id="ARBA00022448"/>
    </source>
</evidence>
<comment type="subcellular location">
    <subcellularLocation>
        <location evidence="1 7">Cell outer membrane</location>
        <topology evidence="1 7">Multi-pass membrane protein</topology>
    </subcellularLocation>
</comment>
<dbReference type="InterPro" id="IPR023996">
    <property type="entry name" value="TonB-dep_OMP_SusC/RagA"/>
</dbReference>
<dbReference type="Proteomes" id="UP000198757">
    <property type="component" value="Unassembled WGS sequence"/>
</dbReference>
<dbReference type="InterPro" id="IPR023997">
    <property type="entry name" value="TonB-dep_OMP_SusC/RagA_CS"/>
</dbReference>
<evidence type="ECO:0000256" key="3">
    <source>
        <dbReference type="ARBA" id="ARBA00022452"/>
    </source>
</evidence>
<feature type="chain" id="PRO_5011455068" evidence="8">
    <location>
        <begin position="23"/>
        <end position="1020"/>
    </location>
</feature>
<feature type="domain" description="TonB-dependent receptor plug" evidence="9">
    <location>
        <begin position="117"/>
        <end position="225"/>
    </location>
</feature>
<reference evidence="11" key="1">
    <citation type="submission" date="2016-10" db="EMBL/GenBank/DDBJ databases">
        <authorList>
            <person name="Varghese N."/>
            <person name="Submissions S."/>
        </authorList>
    </citation>
    <scope>NUCLEOTIDE SEQUENCE [LARGE SCALE GENOMIC DNA]</scope>
    <source>
        <strain evidence="11">DSM 25811 / CCM 8410 / LMG 26954 / E90</strain>
    </source>
</reference>
<dbReference type="InterPro" id="IPR039426">
    <property type="entry name" value="TonB-dep_rcpt-like"/>
</dbReference>
<sequence>MRSIIRLLLVLCTFVGANTAFSQTRTVNGKVLDETGGTPLPGVTVALKGTGAAVVTDEAGGFSIPVPAGGAVLEASYVGYLKKQITVGSDPELLIYLSKSTANLDEVVVVGYGTQRKENLSGAVNTVDKKMLINRPVTSLTNALQGTVPGMAVISRPGDVGNDLGSINIRGRGNLGTSAPLYVVDGVVVSGGDFARINPNDVESMSVLKDASAAAIYGSRAAYGVILVTTKKGSGAFRVNYNAYYGTQSAAYLPGFTDAYDYAVLYNEAETNAGRSPRFSTGILDTIRKQLNPDLYPNNNWFDLTLRKRAPMMEHQVSIAGGEKVKYFLSGAYFLQNSLIPGKDLRRYSVRANTESQVTEKLKLSSNISFIRDGFDNDKGNIDFTTLSRLTPLVVARQSDGNWGSINAGAVDAALASGNTLRKLAEGGRSSYATNRFIGTLNGTYTPVKGLDINGLFSYNFLNYLTGTFTNTMDPLISFVTKAPLTSTAVTTNQLDEQWQNTTNLLAQVTAGYSHKAALHEFKILAGSSYENFKDQFVRVIRKGFVNNDLNAINGGSANPLNTTATGNIQQRGFRSYFGRLNYAYDNKYLLEMSLRNDASSQFAPGHRAGWFPGASFAWRISQEGFLKNNDAITELKLRLSAGRLGNTNNVGNYDFYDGLGTGTVVILDQQKQDGVYPAKIFNPLLSWEKVDMYNLGVDATLLRKLNLQLDVFDKQARDILLQDPNIPIEAGLIPDSDPSKTQIPSINVGKVRNRGFEFSAGYNGRINDFSYTLGGNISKIWNKITELGGLKEQAPSGYYINRVGEAIGSFYMYEANGFYETDAEAQTYNPAAKAGDIRYVDQNKDNEINGDDRVIAGNDVPYFTYGLNLGVNYKNFDLALLGSGVSNVKVYLESEASQAFFNGAGVKKYVMDRWTINDPRQDASYPRLSRTGTVNFATSTFWLFNADYFRFRSLSVGYTIPGKLLDRWNMKNLRIYVASNNPFTIRGDKRLKDFDPESASQRSTYPALKTYSFGLNLTL</sequence>
<dbReference type="NCBIfam" id="TIGR04056">
    <property type="entry name" value="OMP_RagA_SusC"/>
    <property type="match status" value="1"/>
</dbReference>
<evidence type="ECO:0000313" key="11">
    <source>
        <dbReference type="Proteomes" id="UP000198757"/>
    </source>
</evidence>
<keyword evidence="11" id="KW-1185">Reference proteome</keyword>
<keyword evidence="3 7" id="KW-1134">Transmembrane beta strand</keyword>
<dbReference type="AlphaFoldDB" id="A0A1G7A5M1"/>
<dbReference type="SUPFAM" id="SSF56935">
    <property type="entry name" value="Porins"/>
    <property type="match status" value="1"/>
</dbReference>
<dbReference type="InterPro" id="IPR008969">
    <property type="entry name" value="CarboxyPept-like_regulatory"/>
</dbReference>
<dbReference type="PROSITE" id="PS52016">
    <property type="entry name" value="TONB_DEPENDENT_REC_3"/>
    <property type="match status" value="1"/>
</dbReference>
<evidence type="ECO:0000256" key="6">
    <source>
        <dbReference type="ARBA" id="ARBA00023237"/>
    </source>
</evidence>
<evidence type="ECO:0000256" key="7">
    <source>
        <dbReference type="PROSITE-ProRule" id="PRU01360"/>
    </source>
</evidence>
<evidence type="ECO:0000256" key="4">
    <source>
        <dbReference type="ARBA" id="ARBA00022692"/>
    </source>
</evidence>
<dbReference type="Gene3D" id="2.40.170.20">
    <property type="entry name" value="TonB-dependent receptor, beta-barrel domain"/>
    <property type="match status" value="1"/>
</dbReference>